<dbReference type="Gene3D" id="3.90.1320.10">
    <property type="entry name" value="Outer-capsid protein sigma 3, large lobe"/>
    <property type="match status" value="1"/>
</dbReference>
<reference evidence="3" key="1">
    <citation type="submission" date="2022-04" db="EMBL/GenBank/DDBJ databases">
        <title>A functionally conserved STORR gene fusion in Papaver species that diverged 16.8 million years ago.</title>
        <authorList>
            <person name="Catania T."/>
        </authorList>
    </citation>
    <scope>NUCLEOTIDE SEQUENCE</scope>
    <source>
        <strain evidence="3">S-188037</strain>
    </source>
</reference>
<dbReference type="AlphaFoldDB" id="A0AAD4SQ92"/>
<sequence>MKMKVYALSLVIPLLLLGAVLGEKLPSKQTHSKVDEKLKLLNKVSLKTIQTEYGDVIDCVEIYKQTAFDHPSLKNHTLQMKPSFYPATKSKNWSSLRGMSQSWWKSGSCPMGTIPIRRILRQELLNGTSPENYGRKNPYIVNPNRTTVTQETNKTHTFNFLDKNGTSNFLNGTSNNLYVNRSTAMLITEGYSYIGAKGEINVWNPYIEKTNEYSTAQIWLVSGSREGMESVEAGWMVNPTLYGDTKTRFFIYWTADGSQTTGCFDLTCTGFVQTNHEVALGSPIEPVSSEFGPQYEIAIFIFMDVNTSNWWLLLNHKEVGYWPGELFVLLRGSAKVVQFGGEVYSETIGKEGVKHTSTAMGSGGDARDMYTGAAYIHHVRIIDYSLTEKYPEWVMEYMDEPYCYSAYNYVQYIKEPEFYFGGHGSHWNPYCQ</sequence>
<evidence type="ECO:0000256" key="1">
    <source>
        <dbReference type="SAM" id="SignalP"/>
    </source>
</evidence>
<dbReference type="Pfam" id="PF03080">
    <property type="entry name" value="Neprosin"/>
    <property type="match status" value="1"/>
</dbReference>
<keyword evidence="4" id="KW-1185">Reference proteome</keyword>
<evidence type="ECO:0000313" key="3">
    <source>
        <dbReference type="EMBL" id="KAI3917698.1"/>
    </source>
</evidence>
<evidence type="ECO:0000313" key="4">
    <source>
        <dbReference type="Proteomes" id="UP001202328"/>
    </source>
</evidence>
<gene>
    <name evidence="3" type="ORF">MKW98_021460</name>
</gene>
<name>A0AAD4SQ92_9MAGN</name>
<dbReference type="EMBL" id="JAJJMB010008983">
    <property type="protein sequence ID" value="KAI3917698.1"/>
    <property type="molecule type" value="Genomic_DNA"/>
</dbReference>
<dbReference type="PANTHER" id="PTHR31589">
    <property type="entry name" value="PROTEIN, PUTATIVE (DUF239)-RELATED-RELATED"/>
    <property type="match status" value="1"/>
</dbReference>
<organism evidence="3 4">
    <name type="scientific">Papaver atlanticum</name>
    <dbReference type="NCBI Taxonomy" id="357466"/>
    <lineage>
        <taxon>Eukaryota</taxon>
        <taxon>Viridiplantae</taxon>
        <taxon>Streptophyta</taxon>
        <taxon>Embryophyta</taxon>
        <taxon>Tracheophyta</taxon>
        <taxon>Spermatophyta</taxon>
        <taxon>Magnoliopsida</taxon>
        <taxon>Ranunculales</taxon>
        <taxon>Papaveraceae</taxon>
        <taxon>Papaveroideae</taxon>
        <taxon>Papaver</taxon>
    </lineage>
</organism>
<dbReference type="Pfam" id="PF14365">
    <property type="entry name" value="Neprosin_AP"/>
    <property type="match status" value="1"/>
</dbReference>
<comment type="caution">
    <text evidence="3">The sequence shown here is derived from an EMBL/GenBank/DDBJ whole genome shotgun (WGS) entry which is preliminary data.</text>
</comment>
<dbReference type="InterPro" id="IPR053168">
    <property type="entry name" value="Glutamic_endopeptidase"/>
</dbReference>
<evidence type="ECO:0000259" key="2">
    <source>
        <dbReference type="PROSITE" id="PS52045"/>
    </source>
</evidence>
<dbReference type="InterPro" id="IPR025521">
    <property type="entry name" value="Neprosin_propep"/>
</dbReference>
<dbReference type="Proteomes" id="UP001202328">
    <property type="component" value="Unassembled WGS sequence"/>
</dbReference>
<protein>
    <recommendedName>
        <fullName evidence="2">Neprosin PEP catalytic domain-containing protein</fullName>
    </recommendedName>
</protein>
<proteinExistence type="predicted"/>
<feature type="signal peptide" evidence="1">
    <location>
        <begin position="1"/>
        <end position="22"/>
    </location>
</feature>
<feature type="domain" description="Neprosin PEP catalytic" evidence="2">
    <location>
        <begin position="170"/>
        <end position="432"/>
    </location>
</feature>
<dbReference type="PANTHER" id="PTHR31589:SF2">
    <property type="entry name" value="ASLB (DUF239)-RELATED"/>
    <property type="match status" value="1"/>
</dbReference>
<accession>A0AAD4SQ92</accession>
<feature type="chain" id="PRO_5042053527" description="Neprosin PEP catalytic domain-containing protein" evidence="1">
    <location>
        <begin position="23"/>
        <end position="432"/>
    </location>
</feature>
<dbReference type="InterPro" id="IPR004314">
    <property type="entry name" value="Neprosin"/>
</dbReference>
<keyword evidence="1" id="KW-0732">Signal</keyword>
<dbReference type="PROSITE" id="PS52045">
    <property type="entry name" value="NEPROSIN_PEP_CD"/>
    <property type="match status" value="1"/>
</dbReference>